<gene>
    <name evidence="2" type="ORF">AKG39_08555</name>
</gene>
<protein>
    <recommendedName>
        <fullName evidence="1">Glycosyl transferase family 1 domain-containing protein</fullName>
    </recommendedName>
</protein>
<accession>A0A0L6U152</accession>
<dbReference type="CDD" id="cd03801">
    <property type="entry name" value="GT4_PimA-like"/>
    <property type="match status" value="1"/>
</dbReference>
<dbReference type="AlphaFoldDB" id="A0A0L6U152"/>
<dbReference type="Proteomes" id="UP000036873">
    <property type="component" value="Unassembled WGS sequence"/>
</dbReference>
<dbReference type="GO" id="GO:0016757">
    <property type="term" value="F:glycosyltransferase activity"/>
    <property type="evidence" value="ECO:0007669"/>
    <property type="project" value="InterPro"/>
</dbReference>
<organism evidence="2 3">
    <name type="scientific">Acetobacterium bakii</name>
    <dbReference type="NCBI Taxonomy" id="52689"/>
    <lineage>
        <taxon>Bacteria</taxon>
        <taxon>Bacillati</taxon>
        <taxon>Bacillota</taxon>
        <taxon>Clostridia</taxon>
        <taxon>Eubacteriales</taxon>
        <taxon>Eubacteriaceae</taxon>
        <taxon>Acetobacterium</taxon>
    </lineage>
</organism>
<dbReference type="SUPFAM" id="SSF53756">
    <property type="entry name" value="UDP-Glycosyltransferase/glycogen phosphorylase"/>
    <property type="match status" value="1"/>
</dbReference>
<dbReference type="PANTHER" id="PTHR12526">
    <property type="entry name" value="GLYCOSYLTRANSFERASE"/>
    <property type="match status" value="1"/>
</dbReference>
<keyword evidence="3" id="KW-1185">Reference proteome</keyword>
<dbReference type="Pfam" id="PF00534">
    <property type="entry name" value="Glycos_transf_1"/>
    <property type="match status" value="2"/>
</dbReference>
<comment type="caution">
    <text evidence="2">The sequence shown here is derived from an EMBL/GenBank/DDBJ whole genome shotgun (WGS) entry which is preliminary data.</text>
</comment>
<dbReference type="STRING" id="52689.AKG39_08555"/>
<proteinExistence type="predicted"/>
<name>A0A0L6U152_9FIRM</name>
<dbReference type="EMBL" id="LGYO01000020">
    <property type="protein sequence ID" value="KNZ42072.1"/>
    <property type="molecule type" value="Genomic_DNA"/>
</dbReference>
<dbReference type="OrthoDB" id="9795068at2"/>
<evidence type="ECO:0000313" key="2">
    <source>
        <dbReference type="EMBL" id="KNZ42072.1"/>
    </source>
</evidence>
<sequence length="678" mass="78218">MNAFIELRKSFFESPIPVSFPEYYLENPGFNHGCDSVTIDSLVGKIARIRTLYAKKAVSEIQIMELLSELGENDYLDRYSVDLIIRHPAIFSEDQLRHRLQSMLIDQKTTPTTFCHLLDICIECELPLLEENQLLKALHHYENNPTTLSLLLDYMNHFQQHACTDYLYALFDQDYSPNLKMQILEGLVSLYTWKDHDSCFIRQIIHKEENPQLYGDYLNLLNKNTTFSPKGITVMQTMFYGDPEFGGKGQSGGLGTLLKTLGNQLAKQSDLARVITLTINNDWSHNQTLVTHYSDKHWLIRLPAYLDPEDKHAFLRRELFIKRFVEKFVNQLDLKPDIFHIRYLDNASKAMAMLSRETGAKLVLTLTPDPHRTMVDEKGLLKQFTPEETLEKLNKITIGDELLTMAHGVLGIGGMAVKKELKLYFPKLRPEIRQFAFQMVAEGINTDAKPLDFDVDLLLTDSTLHHHIHREFNHKPIILNVGRLALQKGQDQLLKAWGESRLWQDYNLVIIGGSFDHANEEETRMIQLFNRYMASRPDLKGRFAHIEALSNGMIRNIERKIMEHPPGDLPQIYLCSSPKEEFGLAMLEALKEKLLIFGPVQGGVKTYISNGKNGFLIDTTSWETISGEVEKILYDSNRNREDFEKIQRRGQQTVLKNFSMDQIAKRFLSFYLKLSQEP</sequence>
<dbReference type="InterPro" id="IPR001296">
    <property type="entry name" value="Glyco_trans_1"/>
</dbReference>
<dbReference type="RefSeq" id="WP_050739974.1">
    <property type="nucleotide sequence ID" value="NZ_LGYO01000020.1"/>
</dbReference>
<feature type="domain" description="Glycosyl transferase family 1" evidence="1">
    <location>
        <begin position="572"/>
        <end position="646"/>
    </location>
</feature>
<feature type="domain" description="Glycosyl transferase family 1" evidence="1">
    <location>
        <begin position="466"/>
        <end position="521"/>
    </location>
</feature>
<evidence type="ECO:0000313" key="3">
    <source>
        <dbReference type="Proteomes" id="UP000036873"/>
    </source>
</evidence>
<dbReference type="Gene3D" id="3.40.50.2000">
    <property type="entry name" value="Glycogen Phosphorylase B"/>
    <property type="match status" value="2"/>
</dbReference>
<reference evidence="3" key="1">
    <citation type="submission" date="2015-07" db="EMBL/GenBank/DDBJ databases">
        <title>Draft genome sequence of Acetobacterium bakii DSM 8293, a potential psychrophilic chemical producer through syngas fermentation.</title>
        <authorList>
            <person name="Song Y."/>
            <person name="Hwang S."/>
            <person name="Cho B.-K."/>
        </authorList>
    </citation>
    <scope>NUCLEOTIDE SEQUENCE [LARGE SCALE GENOMIC DNA]</scope>
    <source>
        <strain evidence="3">DSM 8239</strain>
    </source>
</reference>
<evidence type="ECO:0000259" key="1">
    <source>
        <dbReference type="Pfam" id="PF00534"/>
    </source>
</evidence>